<evidence type="ECO:0000256" key="5">
    <source>
        <dbReference type="ARBA" id="ARBA00023136"/>
    </source>
</evidence>
<dbReference type="PROSITE" id="PS50850">
    <property type="entry name" value="MFS"/>
    <property type="match status" value="1"/>
</dbReference>
<keyword evidence="3 6" id="KW-0812">Transmembrane</keyword>
<keyword evidence="2" id="KW-0813">Transport</keyword>
<keyword evidence="9" id="KW-1185">Reference proteome</keyword>
<dbReference type="SUPFAM" id="SSF103473">
    <property type="entry name" value="MFS general substrate transporter"/>
    <property type="match status" value="1"/>
</dbReference>
<reference evidence="8 9" key="1">
    <citation type="journal article" date="2014" name="Antonie Van Leeuwenhoek">
        <title>Hyphomonas beringensis sp. nov. and Hyphomonas chukchiensis sp. nov., isolated from surface seawater of the Bering Sea and Chukchi Sea.</title>
        <authorList>
            <person name="Li C."/>
            <person name="Lai Q."/>
            <person name="Li G."/>
            <person name="Dong C."/>
            <person name="Wang J."/>
            <person name="Liao Y."/>
            <person name="Shao Z."/>
        </authorList>
    </citation>
    <scope>NUCLEOTIDE SEQUENCE [LARGE SCALE GENOMIC DNA]</scope>
    <source>
        <strain evidence="8 9">MHS-2</strain>
    </source>
</reference>
<evidence type="ECO:0000256" key="4">
    <source>
        <dbReference type="ARBA" id="ARBA00022989"/>
    </source>
</evidence>
<dbReference type="InterPro" id="IPR044770">
    <property type="entry name" value="MFS_spinster-like"/>
</dbReference>
<feature type="transmembrane region" description="Helical" evidence="6">
    <location>
        <begin position="153"/>
        <end position="171"/>
    </location>
</feature>
<sequence length="495" mass="52860">MTDTTAENTGSNGHITGFGTKSYRTYVLLVLMTVYTLNFIDRNLMGVLAQPIKESFELSDGQFGILAGWPFALFYAVMGLPIAMMADRSNRVRIIAACIILWSIMTALCGFAIGFWTLLIFRVGVAVGEAGCTPPANSIIGDYFAARSRATALGIYSMGVTIGGVLANLFAGPISDMHGSTFGNWLGSIGLGGLFRGVDWASIEGWRIAFAVIGIPGVLIAALVLFTVKEPPRGYSDPPQATALEKANLRDTFRELYSKPSFWWMTIGAALVAFVGYGLFTFQIPFLVREHGLTNGQAAVSYGAPLAALAAVGTFLGGFITEKLTAWSKTAVAWVPAIGLLIAVPAYIAAFYSSDLKMVFIFWSIAAITHYAYLGAQYNIGQGVVSSRSRATAIAILLIIVSIIGNGIGPQFVGMVSDFLMTKQLAGSSMPDLTQAMCLDRELEKSVEQLGVCAKATSEGLKQSVAITVCWFIVAAGCFLMSARTLKEDFVADLG</sequence>
<feature type="transmembrane region" description="Helical" evidence="6">
    <location>
        <begin position="262"/>
        <end position="280"/>
    </location>
</feature>
<keyword evidence="5 6" id="KW-0472">Membrane</keyword>
<dbReference type="InterPro" id="IPR036259">
    <property type="entry name" value="MFS_trans_sf"/>
</dbReference>
<feature type="transmembrane region" description="Helical" evidence="6">
    <location>
        <begin position="61"/>
        <end position="82"/>
    </location>
</feature>
<organism evidence="8 9">
    <name type="scientific">Hyphomonas johnsonii MHS-2</name>
    <dbReference type="NCBI Taxonomy" id="1280950"/>
    <lineage>
        <taxon>Bacteria</taxon>
        <taxon>Pseudomonadati</taxon>
        <taxon>Pseudomonadota</taxon>
        <taxon>Alphaproteobacteria</taxon>
        <taxon>Hyphomonadales</taxon>
        <taxon>Hyphomonadaceae</taxon>
        <taxon>Hyphomonas</taxon>
    </lineage>
</organism>
<feature type="transmembrane region" description="Helical" evidence="6">
    <location>
        <begin position="208"/>
        <end position="228"/>
    </location>
</feature>
<evidence type="ECO:0000256" key="6">
    <source>
        <dbReference type="SAM" id="Phobius"/>
    </source>
</evidence>
<evidence type="ECO:0000313" key="8">
    <source>
        <dbReference type="EMBL" id="KCZ88367.1"/>
    </source>
</evidence>
<feature type="transmembrane region" description="Helical" evidence="6">
    <location>
        <begin position="300"/>
        <end position="320"/>
    </location>
</feature>
<dbReference type="InterPro" id="IPR011701">
    <property type="entry name" value="MFS"/>
</dbReference>
<gene>
    <name evidence="8" type="ORF">HJO_15933</name>
</gene>
<dbReference type="Pfam" id="PF07690">
    <property type="entry name" value="MFS_1"/>
    <property type="match status" value="1"/>
</dbReference>
<evidence type="ECO:0000256" key="2">
    <source>
        <dbReference type="ARBA" id="ARBA00022448"/>
    </source>
</evidence>
<dbReference type="CDD" id="cd17328">
    <property type="entry name" value="MFS_spinster_like"/>
    <property type="match status" value="1"/>
</dbReference>
<dbReference type="PANTHER" id="PTHR23505:SF79">
    <property type="entry name" value="PROTEIN SPINSTER"/>
    <property type="match status" value="1"/>
</dbReference>
<dbReference type="eggNOG" id="COG2271">
    <property type="taxonomic scope" value="Bacteria"/>
</dbReference>
<dbReference type="Gene3D" id="1.20.1250.20">
    <property type="entry name" value="MFS general substrate transporter like domains"/>
    <property type="match status" value="1"/>
</dbReference>
<feature type="transmembrane region" description="Helical" evidence="6">
    <location>
        <begin position="465"/>
        <end position="483"/>
    </location>
</feature>
<feature type="transmembrane region" description="Helical" evidence="6">
    <location>
        <begin position="392"/>
        <end position="413"/>
    </location>
</feature>
<dbReference type="Proteomes" id="UP000025171">
    <property type="component" value="Unassembled WGS sequence"/>
</dbReference>
<feature type="domain" description="Major facilitator superfamily (MFS) profile" evidence="7">
    <location>
        <begin position="27"/>
        <end position="495"/>
    </location>
</feature>
<evidence type="ECO:0000313" key="9">
    <source>
        <dbReference type="Proteomes" id="UP000025171"/>
    </source>
</evidence>
<dbReference type="RefSeq" id="WP_035618950.1">
    <property type="nucleotide sequence ID" value="NZ_ARYK01000010.1"/>
</dbReference>
<comment type="subcellular location">
    <subcellularLocation>
        <location evidence="1">Membrane</location>
        <topology evidence="1">Multi-pass membrane protein</topology>
    </subcellularLocation>
</comment>
<name>A0A059FCP3_9PROT</name>
<dbReference type="AlphaFoldDB" id="A0A059FCP3"/>
<evidence type="ECO:0000259" key="7">
    <source>
        <dbReference type="PROSITE" id="PS50850"/>
    </source>
</evidence>
<feature type="transmembrane region" description="Helical" evidence="6">
    <location>
        <begin position="332"/>
        <end position="352"/>
    </location>
</feature>
<protein>
    <submittedName>
        <fullName evidence="8">Major facilitator family transporter</fullName>
    </submittedName>
</protein>
<accession>A0A059FCP3</accession>
<keyword evidence="4 6" id="KW-1133">Transmembrane helix</keyword>
<feature type="transmembrane region" description="Helical" evidence="6">
    <location>
        <begin position="358"/>
        <end position="380"/>
    </location>
</feature>
<feature type="transmembrane region" description="Helical" evidence="6">
    <location>
        <begin position="94"/>
        <end position="121"/>
    </location>
</feature>
<dbReference type="EMBL" id="ARYK01000010">
    <property type="protein sequence ID" value="KCZ88367.1"/>
    <property type="molecule type" value="Genomic_DNA"/>
</dbReference>
<dbReference type="PANTHER" id="PTHR23505">
    <property type="entry name" value="SPINSTER"/>
    <property type="match status" value="1"/>
</dbReference>
<dbReference type="PATRIC" id="fig|1280950.3.peg.3201"/>
<dbReference type="InterPro" id="IPR020846">
    <property type="entry name" value="MFS_dom"/>
</dbReference>
<dbReference type="OrthoDB" id="7473300at2"/>
<dbReference type="GO" id="GO:0022857">
    <property type="term" value="F:transmembrane transporter activity"/>
    <property type="evidence" value="ECO:0007669"/>
    <property type="project" value="InterPro"/>
</dbReference>
<dbReference type="GO" id="GO:0016020">
    <property type="term" value="C:membrane"/>
    <property type="evidence" value="ECO:0007669"/>
    <property type="project" value="UniProtKB-SubCell"/>
</dbReference>
<dbReference type="STRING" id="1280950.HJO_15933"/>
<proteinExistence type="predicted"/>
<evidence type="ECO:0000256" key="1">
    <source>
        <dbReference type="ARBA" id="ARBA00004141"/>
    </source>
</evidence>
<feature type="transmembrane region" description="Helical" evidence="6">
    <location>
        <begin position="23"/>
        <end position="41"/>
    </location>
</feature>
<comment type="caution">
    <text evidence="8">The sequence shown here is derived from an EMBL/GenBank/DDBJ whole genome shotgun (WGS) entry which is preliminary data.</text>
</comment>
<evidence type="ECO:0000256" key="3">
    <source>
        <dbReference type="ARBA" id="ARBA00022692"/>
    </source>
</evidence>